<comment type="caution">
    <text evidence="6">The sequence shown here is derived from an EMBL/GenBank/DDBJ whole genome shotgun (WGS) entry which is preliminary data.</text>
</comment>
<dbReference type="GO" id="GO:0005085">
    <property type="term" value="F:guanyl-nucleotide exchange factor activity"/>
    <property type="evidence" value="ECO:0007669"/>
    <property type="project" value="TreeGrafter"/>
</dbReference>
<feature type="compositionally biased region" description="Acidic residues" evidence="4">
    <location>
        <begin position="807"/>
        <end position="825"/>
    </location>
</feature>
<gene>
    <name evidence="6" type="ORF">CEUSTIGMA_g6679.t1</name>
</gene>
<evidence type="ECO:0000256" key="4">
    <source>
        <dbReference type="SAM" id="MobiDB-lite"/>
    </source>
</evidence>
<evidence type="ECO:0000256" key="2">
    <source>
        <dbReference type="ARBA" id="ARBA00022737"/>
    </source>
</evidence>
<feature type="repeat" description="RCC1" evidence="3">
    <location>
        <begin position="189"/>
        <end position="234"/>
    </location>
</feature>
<feature type="compositionally biased region" description="Low complexity" evidence="4">
    <location>
        <begin position="476"/>
        <end position="486"/>
    </location>
</feature>
<feature type="repeat" description="RCC1" evidence="3">
    <location>
        <begin position="245"/>
        <end position="296"/>
    </location>
</feature>
<dbReference type="PROSITE" id="PS50012">
    <property type="entry name" value="RCC1_3"/>
    <property type="match status" value="7"/>
</dbReference>
<feature type="compositionally biased region" description="Low complexity" evidence="4">
    <location>
        <begin position="524"/>
        <end position="541"/>
    </location>
</feature>
<dbReference type="PANTHER" id="PTHR45982:SF1">
    <property type="entry name" value="REGULATOR OF CHROMOSOME CONDENSATION"/>
    <property type="match status" value="1"/>
</dbReference>
<organism evidence="6 7">
    <name type="scientific">Chlamydomonas eustigma</name>
    <dbReference type="NCBI Taxonomy" id="1157962"/>
    <lineage>
        <taxon>Eukaryota</taxon>
        <taxon>Viridiplantae</taxon>
        <taxon>Chlorophyta</taxon>
        <taxon>core chlorophytes</taxon>
        <taxon>Chlorophyceae</taxon>
        <taxon>CS clade</taxon>
        <taxon>Chlamydomonadales</taxon>
        <taxon>Chlamydomonadaceae</taxon>
        <taxon>Chlamydomonas</taxon>
    </lineage>
</organism>
<sequence length="893" mass="94589">MDGMVAMSMRAQDMPFQHVSGNPAVVFAWGTNDDGQLGTDSQHDESVPCVIDQIMGVKFSTHPRMRSSDRPIVAGSRNTIAIDAEGGVWTWGWNDRGTLGHGHRDPELRPKRVAALKGINIKQVAVNGWHCLALSQEGQVYAWGGNEYLQCALDGAMRNVLVPLPCVHNLKVSMVACGGMHSLALTETGEVWTWGEPWGEFSLKIDRSPRPVPGATGMSSIACGAFHNMALSRPTTSAAGQQLYGQVYTWGTNDYGQLGNGNTSYQVQPAVALGNENIQITDIAAGGWHSLAISMDGKVYAWGRGEYGRLGLGDKTGSSKLRPKRVKGLEGHFIVQVAAGGTHTMALTAAGRIFIWGRASFGRLGVKSVDRDQYSPVECFLPGGHERWRTISIACGGRHSLVLATPNDRTSWQYEEPTATATTTPQAAELLRTSSPRAPSIQAASTAIMSAGGSMHGASRFASAAAAAAPTPAAAATSLSGSTSPPSHAPSAEKGDVPQRGLALSVYPNLITNPSEESQLAVGSTHQTTLMSMTSSSSPSQDLQGTHEALVAPDAVNALHPSSVEVHTDLPDFSALPAENTEESPPTMLHISPSFSFSPQTSLKRNTLLPEGDMLQAVVEVGKTENLANSPSLASPTPLMASSTVRTSAPPAANVLLHSPTPSVAQASSHAVLSDSGLAEALVKSEDLRKGEEKQQQQSTPRTVGLVSRKMSKKRSMKKGVLSVLAESQAHTSATSVEPPTASMNQSTPDDAGLVGNMRSQQRNNVWSSLTSELTASDYLEEEEEEYDELGEDEPGESESERPSPGEESEVPQDDPQGESDEGDQETAVVVQKLRQGSGIMSSSSTTSHRPITLVSPLSSPRHMGSPADPHHRFLGAAHSPAGSRGWLNGSRK</sequence>
<keyword evidence="1" id="KW-0344">Guanine-nucleotide releasing factor</keyword>
<dbReference type="SUPFAM" id="SSF50985">
    <property type="entry name" value="RCC1/BLIP-II"/>
    <property type="match status" value="1"/>
</dbReference>
<accession>A0A250X8J4</accession>
<feature type="compositionally biased region" description="Acidic residues" evidence="4">
    <location>
        <begin position="779"/>
        <end position="798"/>
    </location>
</feature>
<dbReference type="PROSITE" id="PS00626">
    <property type="entry name" value="RCC1_2"/>
    <property type="match status" value="3"/>
</dbReference>
<evidence type="ECO:0000313" key="7">
    <source>
        <dbReference type="Proteomes" id="UP000232323"/>
    </source>
</evidence>
<dbReference type="InterPro" id="IPR009091">
    <property type="entry name" value="RCC1/BLIP-II"/>
</dbReference>
<feature type="repeat" description="RCC1" evidence="3">
    <location>
        <begin position="24"/>
        <end position="85"/>
    </location>
</feature>
<dbReference type="OrthoDB" id="61110at2759"/>
<dbReference type="InterPro" id="IPR058923">
    <property type="entry name" value="RCC1-like_dom"/>
</dbReference>
<dbReference type="STRING" id="1157962.A0A250X8J4"/>
<dbReference type="AlphaFoldDB" id="A0A250X8J4"/>
<feature type="region of interest" description="Disordered" evidence="4">
    <location>
        <begin position="687"/>
        <end position="893"/>
    </location>
</feature>
<feature type="domain" description="RCC1-like" evidence="5">
    <location>
        <begin position="26"/>
        <end position="402"/>
    </location>
</feature>
<dbReference type="EMBL" id="BEGY01000040">
    <property type="protein sequence ID" value="GAX79239.1"/>
    <property type="molecule type" value="Genomic_DNA"/>
</dbReference>
<feature type="repeat" description="RCC1" evidence="3">
    <location>
        <begin position="86"/>
        <end position="137"/>
    </location>
</feature>
<keyword evidence="2" id="KW-0677">Repeat</keyword>
<dbReference type="InterPro" id="IPR051553">
    <property type="entry name" value="Ran_GTPase-activating"/>
</dbReference>
<evidence type="ECO:0000256" key="1">
    <source>
        <dbReference type="ARBA" id="ARBA00022658"/>
    </source>
</evidence>
<reference evidence="6 7" key="1">
    <citation type="submission" date="2017-08" db="EMBL/GenBank/DDBJ databases">
        <title>Acidophilic green algal genome provides insights into adaptation to an acidic environment.</title>
        <authorList>
            <person name="Hirooka S."/>
            <person name="Hirose Y."/>
            <person name="Kanesaki Y."/>
            <person name="Higuchi S."/>
            <person name="Fujiwara T."/>
            <person name="Onuma R."/>
            <person name="Era A."/>
            <person name="Ohbayashi R."/>
            <person name="Uzuka A."/>
            <person name="Nozaki H."/>
            <person name="Yoshikawa H."/>
            <person name="Miyagishima S.Y."/>
        </authorList>
    </citation>
    <scope>NUCLEOTIDE SEQUENCE [LARGE SCALE GENOMIC DNA]</scope>
    <source>
        <strain evidence="6 7">NIES-2499</strain>
    </source>
</reference>
<dbReference type="Gene3D" id="2.130.10.30">
    <property type="entry name" value="Regulator of chromosome condensation 1/beta-lactamase-inhibitor protein II"/>
    <property type="match status" value="2"/>
</dbReference>
<feature type="region of interest" description="Disordered" evidence="4">
    <location>
        <begin position="476"/>
        <end position="498"/>
    </location>
</feature>
<evidence type="ECO:0000259" key="5">
    <source>
        <dbReference type="Pfam" id="PF25390"/>
    </source>
</evidence>
<dbReference type="PANTHER" id="PTHR45982">
    <property type="entry name" value="REGULATOR OF CHROMOSOME CONDENSATION"/>
    <property type="match status" value="1"/>
</dbReference>
<dbReference type="Pfam" id="PF25390">
    <property type="entry name" value="WD40_RLD"/>
    <property type="match status" value="1"/>
</dbReference>
<feature type="repeat" description="RCC1" evidence="3">
    <location>
        <begin position="138"/>
        <end position="188"/>
    </location>
</feature>
<dbReference type="GO" id="GO:0005737">
    <property type="term" value="C:cytoplasm"/>
    <property type="evidence" value="ECO:0007669"/>
    <property type="project" value="TreeGrafter"/>
</dbReference>
<evidence type="ECO:0000313" key="6">
    <source>
        <dbReference type="EMBL" id="GAX79239.1"/>
    </source>
</evidence>
<feature type="compositionally biased region" description="Polar residues" evidence="4">
    <location>
        <begin position="729"/>
        <end position="749"/>
    </location>
</feature>
<protein>
    <recommendedName>
        <fullName evidence="5">RCC1-like domain-containing protein</fullName>
    </recommendedName>
</protein>
<name>A0A250X8J4_9CHLO</name>
<feature type="repeat" description="RCC1" evidence="3">
    <location>
        <begin position="297"/>
        <end position="350"/>
    </location>
</feature>
<keyword evidence="7" id="KW-1185">Reference proteome</keyword>
<feature type="region of interest" description="Disordered" evidence="4">
    <location>
        <begin position="517"/>
        <end position="545"/>
    </location>
</feature>
<evidence type="ECO:0000256" key="3">
    <source>
        <dbReference type="PROSITE-ProRule" id="PRU00235"/>
    </source>
</evidence>
<dbReference type="PRINTS" id="PR00633">
    <property type="entry name" value="RCCNDNSATION"/>
</dbReference>
<dbReference type="InterPro" id="IPR000408">
    <property type="entry name" value="Reg_chr_condens"/>
</dbReference>
<feature type="compositionally biased region" description="Polar residues" evidence="4">
    <location>
        <begin position="758"/>
        <end position="775"/>
    </location>
</feature>
<proteinExistence type="predicted"/>
<feature type="repeat" description="RCC1" evidence="3">
    <location>
        <begin position="351"/>
        <end position="406"/>
    </location>
</feature>
<dbReference type="Proteomes" id="UP000232323">
    <property type="component" value="Unassembled WGS sequence"/>
</dbReference>